<accession>A0A423SHL7</accession>
<dbReference type="PROSITE" id="PS01186">
    <property type="entry name" value="EGF_2"/>
    <property type="match status" value="2"/>
</dbReference>
<keyword evidence="5" id="KW-0677">Repeat</keyword>
<dbReference type="InterPro" id="IPR000742">
    <property type="entry name" value="EGF"/>
</dbReference>
<keyword evidence="2" id="KW-0964">Secreted</keyword>
<keyword evidence="7" id="KW-0325">Glycoprotein</keyword>
<evidence type="ECO:0000256" key="4">
    <source>
        <dbReference type="ARBA" id="ARBA00022729"/>
    </source>
</evidence>
<evidence type="ECO:0000256" key="8">
    <source>
        <dbReference type="PROSITE-ProRule" id="PRU00076"/>
    </source>
</evidence>
<evidence type="ECO:0000256" key="3">
    <source>
        <dbReference type="ARBA" id="ARBA00022536"/>
    </source>
</evidence>
<dbReference type="FunFam" id="2.10.25.10:FF:000037">
    <property type="entry name" value="Signal peptide, CUB domain and EGF-like domain-containing 2"/>
    <property type="match status" value="1"/>
</dbReference>
<evidence type="ECO:0000313" key="10">
    <source>
        <dbReference type="EMBL" id="ROT63664.1"/>
    </source>
</evidence>
<protein>
    <recommendedName>
        <fullName evidence="9">EGF-like domain-containing protein</fullName>
    </recommendedName>
</protein>
<dbReference type="InterPro" id="IPR052080">
    <property type="entry name" value="vWF_C/EGF_Fibrillin"/>
</dbReference>
<evidence type="ECO:0000313" key="11">
    <source>
        <dbReference type="Proteomes" id="UP000283509"/>
    </source>
</evidence>
<comment type="subcellular location">
    <subcellularLocation>
        <location evidence="1">Secreted</location>
    </subcellularLocation>
</comment>
<proteinExistence type="predicted"/>
<comment type="caution">
    <text evidence="10">The sequence shown here is derived from an EMBL/GenBank/DDBJ whole genome shotgun (WGS) entry which is preliminary data.</text>
</comment>
<dbReference type="Pfam" id="PF12662">
    <property type="entry name" value="cEGF"/>
    <property type="match status" value="1"/>
</dbReference>
<gene>
    <name evidence="10" type="ORF">C7M84_018450</name>
</gene>
<dbReference type="OrthoDB" id="10045365at2759"/>
<dbReference type="Proteomes" id="UP000283509">
    <property type="component" value="Unassembled WGS sequence"/>
</dbReference>
<keyword evidence="4" id="KW-0732">Signal</keyword>
<dbReference type="PANTHER" id="PTHR47333">
    <property type="entry name" value="VON WILLEBRAND FACTOR C AND EGF DOMAIN-CONTAINING PROTEIN"/>
    <property type="match status" value="1"/>
</dbReference>
<dbReference type="PROSITE" id="PS01187">
    <property type="entry name" value="EGF_CA"/>
    <property type="match status" value="1"/>
</dbReference>
<dbReference type="InterPro" id="IPR009030">
    <property type="entry name" value="Growth_fac_rcpt_cys_sf"/>
</dbReference>
<dbReference type="STRING" id="6689.A0A423SHL7"/>
<dbReference type="InterPro" id="IPR000152">
    <property type="entry name" value="EGF-type_Asp/Asn_hydroxyl_site"/>
</dbReference>
<evidence type="ECO:0000259" key="9">
    <source>
        <dbReference type="PROSITE" id="PS50026"/>
    </source>
</evidence>
<keyword evidence="11" id="KW-1185">Reference proteome</keyword>
<evidence type="ECO:0000256" key="6">
    <source>
        <dbReference type="ARBA" id="ARBA00023157"/>
    </source>
</evidence>
<evidence type="ECO:0000256" key="5">
    <source>
        <dbReference type="ARBA" id="ARBA00022737"/>
    </source>
</evidence>
<dbReference type="InterPro" id="IPR001881">
    <property type="entry name" value="EGF-like_Ca-bd_dom"/>
</dbReference>
<dbReference type="GO" id="GO:0005576">
    <property type="term" value="C:extracellular region"/>
    <property type="evidence" value="ECO:0007669"/>
    <property type="project" value="UniProtKB-SubCell"/>
</dbReference>
<keyword evidence="6" id="KW-1015">Disulfide bond</keyword>
<reference evidence="10 11" key="2">
    <citation type="submission" date="2019-01" db="EMBL/GenBank/DDBJ databases">
        <title>The decoding of complex shrimp genome reveals the adaptation for benthos swimmer, frequently molting mechanism and breeding impact on genome.</title>
        <authorList>
            <person name="Sun Y."/>
            <person name="Gao Y."/>
            <person name="Yu Y."/>
        </authorList>
    </citation>
    <scope>NUCLEOTIDE SEQUENCE [LARGE SCALE GENOMIC DNA]</scope>
    <source>
        <tissue evidence="10">Muscle</tissue>
    </source>
</reference>
<organism evidence="10 11">
    <name type="scientific">Penaeus vannamei</name>
    <name type="common">Whiteleg shrimp</name>
    <name type="synonym">Litopenaeus vannamei</name>
    <dbReference type="NCBI Taxonomy" id="6689"/>
    <lineage>
        <taxon>Eukaryota</taxon>
        <taxon>Metazoa</taxon>
        <taxon>Ecdysozoa</taxon>
        <taxon>Arthropoda</taxon>
        <taxon>Crustacea</taxon>
        <taxon>Multicrustacea</taxon>
        <taxon>Malacostraca</taxon>
        <taxon>Eumalacostraca</taxon>
        <taxon>Eucarida</taxon>
        <taxon>Decapoda</taxon>
        <taxon>Dendrobranchiata</taxon>
        <taxon>Penaeoidea</taxon>
        <taxon>Penaeidae</taxon>
        <taxon>Penaeus</taxon>
    </lineage>
</organism>
<dbReference type="Pfam" id="PF14670">
    <property type="entry name" value="FXa_inhibition"/>
    <property type="match status" value="2"/>
</dbReference>
<keyword evidence="3 8" id="KW-0245">EGF-like domain</keyword>
<dbReference type="EMBL" id="QCYY01003401">
    <property type="protein sequence ID" value="ROT63664.1"/>
    <property type="molecule type" value="Genomic_DNA"/>
</dbReference>
<dbReference type="SMART" id="SM00181">
    <property type="entry name" value="EGF"/>
    <property type="match status" value="3"/>
</dbReference>
<name>A0A423SHL7_PENVA</name>
<dbReference type="GO" id="GO:0005509">
    <property type="term" value="F:calcium ion binding"/>
    <property type="evidence" value="ECO:0007669"/>
    <property type="project" value="InterPro"/>
</dbReference>
<dbReference type="AlphaFoldDB" id="A0A423SHL7"/>
<dbReference type="InterPro" id="IPR026823">
    <property type="entry name" value="cEGF"/>
</dbReference>
<evidence type="ECO:0000256" key="1">
    <source>
        <dbReference type="ARBA" id="ARBA00004613"/>
    </source>
</evidence>
<dbReference type="Gene3D" id="2.10.25.10">
    <property type="entry name" value="Laminin"/>
    <property type="match status" value="3"/>
</dbReference>
<dbReference type="FunFam" id="2.10.25.10:FF:000010">
    <property type="entry name" value="Pro-epidermal growth factor"/>
    <property type="match status" value="1"/>
</dbReference>
<dbReference type="InterPro" id="IPR018097">
    <property type="entry name" value="EGF_Ca-bd_CS"/>
</dbReference>
<reference evidence="10 11" key="1">
    <citation type="submission" date="2018-04" db="EMBL/GenBank/DDBJ databases">
        <authorList>
            <person name="Zhang X."/>
            <person name="Yuan J."/>
            <person name="Li F."/>
            <person name="Xiang J."/>
        </authorList>
    </citation>
    <scope>NUCLEOTIDE SEQUENCE [LARGE SCALE GENOMIC DNA]</scope>
    <source>
        <tissue evidence="10">Muscle</tissue>
    </source>
</reference>
<dbReference type="PANTHER" id="PTHR47333:SF4">
    <property type="entry name" value="EGF-LIKE DOMAIN-CONTAINING PROTEIN"/>
    <property type="match status" value="1"/>
</dbReference>
<dbReference type="SMART" id="SM00179">
    <property type="entry name" value="EGF_CA"/>
    <property type="match status" value="3"/>
</dbReference>
<sequence>MEVINSCLENNGGCEHMCRHAAGGAECSCHAGYLLQPDLRSCQDDNECETGSHRCEQECVNTAGGYVCACRQGFTLSADGFSCEDVNECAQENGGCEHECRNSQGSFACSCRPGYLLVDLTHCDSKCGTRSRSFVFTTSSLRFIIFFCYSCSLPSVSDSHSHSAWLC</sequence>
<dbReference type="PROSITE" id="PS50026">
    <property type="entry name" value="EGF_3"/>
    <property type="match status" value="1"/>
</dbReference>
<evidence type="ECO:0000256" key="2">
    <source>
        <dbReference type="ARBA" id="ARBA00022525"/>
    </source>
</evidence>
<dbReference type="PROSITE" id="PS00010">
    <property type="entry name" value="ASX_HYDROXYL"/>
    <property type="match status" value="2"/>
</dbReference>
<evidence type="ECO:0000256" key="7">
    <source>
        <dbReference type="ARBA" id="ARBA00023180"/>
    </source>
</evidence>
<dbReference type="SUPFAM" id="SSF57184">
    <property type="entry name" value="Growth factor receptor domain"/>
    <property type="match status" value="1"/>
</dbReference>
<comment type="caution">
    <text evidence="8">Lacks conserved residue(s) required for the propagation of feature annotation.</text>
</comment>
<feature type="domain" description="EGF-like" evidence="9">
    <location>
        <begin position="85"/>
        <end position="124"/>
    </location>
</feature>